<dbReference type="EMBL" id="CP012747">
    <property type="protein sequence ID" value="ALL68045.1"/>
    <property type="molecule type" value="Genomic_DNA"/>
</dbReference>
<gene>
    <name evidence="7" type="ORF">K788_0000843</name>
</gene>
<keyword evidence="2 5" id="KW-0812">Transmembrane</keyword>
<evidence type="ECO:0000256" key="5">
    <source>
        <dbReference type="SAM" id="Phobius"/>
    </source>
</evidence>
<proteinExistence type="predicted"/>
<evidence type="ECO:0000256" key="1">
    <source>
        <dbReference type="ARBA" id="ARBA00004141"/>
    </source>
</evidence>
<evidence type="ECO:0000313" key="7">
    <source>
        <dbReference type="EMBL" id="ALL68045.1"/>
    </source>
</evidence>
<keyword evidence="3 5" id="KW-1133">Transmembrane helix</keyword>
<feature type="transmembrane region" description="Helical" evidence="5">
    <location>
        <begin position="356"/>
        <end position="379"/>
    </location>
</feature>
<dbReference type="GO" id="GO:0022857">
    <property type="term" value="F:transmembrane transporter activity"/>
    <property type="evidence" value="ECO:0007669"/>
    <property type="project" value="InterPro"/>
</dbReference>
<accession>A0A0N7JV27</accession>
<organism evidence="7 8">
    <name type="scientific">Paraburkholderia caribensis MBA4</name>
    <dbReference type="NCBI Taxonomy" id="1323664"/>
    <lineage>
        <taxon>Bacteria</taxon>
        <taxon>Pseudomonadati</taxon>
        <taxon>Pseudomonadota</taxon>
        <taxon>Betaproteobacteria</taxon>
        <taxon>Burkholderiales</taxon>
        <taxon>Burkholderiaceae</taxon>
        <taxon>Paraburkholderia</taxon>
    </lineage>
</organism>
<dbReference type="GO" id="GO:0016020">
    <property type="term" value="C:membrane"/>
    <property type="evidence" value="ECO:0007669"/>
    <property type="project" value="UniProtKB-SubCell"/>
</dbReference>
<feature type="transmembrane region" description="Helical" evidence="5">
    <location>
        <begin position="228"/>
        <end position="249"/>
    </location>
</feature>
<keyword evidence="4 5" id="KW-0472">Membrane</keyword>
<dbReference type="PANTHER" id="PTHR11662">
    <property type="entry name" value="SOLUTE CARRIER FAMILY 17"/>
    <property type="match status" value="1"/>
</dbReference>
<dbReference type="KEGG" id="bcai:K788_0000843"/>
<evidence type="ECO:0000256" key="2">
    <source>
        <dbReference type="ARBA" id="ARBA00022692"/>
    </source>
</evidence>
<name>A0A0N7JV27_9BURK</name>
<dbReference type="InterPro" id="IPR011701">
    <property type="entry name" value="MFS"/>
</dbReference>
<evidence type="ECO:0000259" key="6">
    <source>
        <dbReference type="PROSITE" id="PS50850"/>
    </source>
</evidence>
<feature type="transmembrane region" description="Helical" evidence="5">
    <location>
        <begin position="49"/>
        <end position="70"/>
    </location>
</feature>
<comment type="subcellular location">
    <subcellularLocation>
        <location evidence="1">Membrane</location>
        <topology evidence="1">Multi-pass membrane protein</topology>
    </subcellularLocation>
</comment>
<feature type="domain" description="Major facilitator superfamily (MFS) profile" evidence="6">
    <location>
        <begin position="13"/>
        <end position="411"/>
    </location>
</feature>
<evidence type="ECO:0000313" key="8">
    <source>
        <dbReference type="Proteomes" id="UP000019146"/>
    </source>
</evidence>
<dbReference type="PROSITE" id="PS50850">
    <property type="entry name" value="MFS"/>
    <property type="match status" value="1"/>
</dbReference>
<dbReference type="CDD" id="cd17319">
    <property type="entry name" value="MFS_ExuT_GudP_like"/>
    <property type="match status" value="1"/>
</dbReference>
<evidence type="ECO:0000256" key="3">
    <source>
        <dbReference type="ARBA" id="ARBA00022989"/>
    </source>
</evidence>
<sequence>MKRFRVTSATSIVLLMLCIMYFITYLDRVNVSTAAAGFGKEFHLSHTEIGLVFSAFAYPYLVFQIIGGWVSDRFGAKRTLIACGAIWALATLLTGFAGGLVSLLFARVLLGFGEGATFPAATAAMSRWVAKEKRGFAQGITHAAARIGNAVAPGVIVLVMTTWGWRESFYICGAFSLLWVVVWAMTFTEYPKEHRRITQEELDFLPPPKAKMANVPWKALFKRMTPVTIVYFCYGWTLWLFLSWIPQYFLHSYQLDLKKSAIFASAVFFAGVIGDTLGGIVTDKIFERTGNLRRARSWMVSICMLLTLASLVPLMLTHNLYVSMVCLSAGFFFAEMTIGPMWAIPMDIAPEYSGTASGMMNTGSALAAIISPVLSGYLIDTFGSWELPFAGSMLLMAIGVVLAFRMQPESRFEAGAEPGAQPATRFNA</sequence>
<dbReference type="SUPFAM" id="SSF103473">
    <property type="entry name" value="MFS general substrate transporter"/>
    <property type="match status" value="1"/>
</dbReference>
<dbReference type="Proteomes" id="UP000019146">
    <property type="component" value="Chromosome 2"/>
</dbReference>
<protein>
    <submittedName>
        <fullName evidence="7">Permeases of the major facilitator superfamily</fullName>
    </submittedName>
</protein>
<dbReference type="Gene3D" id="1.20.1250.20">
    <property type="entry name" value="MFS general substrate transporter like domains"/>
    <property type="match status" value="2"/>
</dbReference>
<feature type="transmembrane region" description="Helical" evidence="5">
    <location>
        <begin position="322"/>
        <end position="344"/>
    </location>
</feature>
<dbReference type="InterPro" id="IPR020846">
    <property type="entry name" value="MFS_dom"/>
</dbReference>
<dbReference type="PANTHER" id="PTHR11662:SF399">
    <property type="entry name" value="FI19708P1-RELATED"/>
    <property type="match status" value="1"/>
</dbReference>
<feature type="transmembrane region" description="Helical" evidence="5">
    <location>
        <begin position="385"/>
        <end position="404"/>
    </location>
</feature>
<feature type="transmembrane region" description="Helical" evidence="5">
    <location>
        <begin position="82"/>
        <end position="105"/>
    </location>
</feature>
<evidence type="ECO:0000256" key="4">
    <source>
        <dbReference type="ARBA" id="ARBA00023136"/>
    </source>
</evidence>
<dbReference type="RefSeq" id="WP_035999060.1">
    <property type="nucleotide sequence ID" value="NZ_CP012747.1"/>
</dbReference>
<dbReference type="AlphaFoldDB" id="A0A0N7JV27"/>
<feature type="transmembrane region" description="Helical" evidence="5">
    <location>
        <begin position="298"/>
        <end position="316"/>
    </location>
</feature>
<reference evidence="7 8" key="1">
    <citation type="journal article" date="2014" name="Genome Announc.">
        <title>Draft Genome Sequence of the Haloacid-Degrading Burkholderia caribensis Strain MBA4.</title>
        <authorList>
            <person name="Pan Y."/>
            <person name="Kong K.F."/>
            <person name="Tsang J.S."/>
        </authorList>
    </citation>
    <scope>NUCLEOTIDE SEQUENCE [LARGE SCALE GENOMIC DNA]</scope>
    <source>
        <strain evidence="7 8">MBA4</strain>
    </source>
</reference>
<feature type="transmembrane region" description="Helical" evidence="5">
    <location>
        <begin position="12"/>
        <end position="29"/>
    </location>
</feature>
<dbReference type="InterPro" id="IPR050382">
    <property type="entry name" value="MFS_Na/Anion_cotransporter"/>
</dbReference>
<feature type="transmembrane region" description="Helical" evidence="5">
    <location>
        <begin position="168"/>
        <end position="187"/>
    </location>
</feature>
<dbReference type="InterPro" id="IPR036259">
    <property type="entry name" value="MFS_trans_sf"/>
</dbReference>
<feature type="transmembrane region" description="Helical" evidence="5">
    <location>
        <begin position="261"/>
        <end position="286"/>
    </location>
</feature>
<dbReference type="Pfam" id="PF07690">
    <property type="entry name" value="MFS_1"/>
    <property type="match status" value="1"/>
</dbReference>
<dbReference type="GeneID" id="69971802"/>